<comment type="catalytic activity">
    <reaction evidence="15">
        <text>phosphoenolpyruvate + UDP-N-acetyl-alpha-D-glucosamine = UDP-N-acetyl-3-O-(1-carboxyvinyl)-alpha-D-glucosamine + phosphate</text>
        <dbReference type="Rhea" id="RHEA:18681"/>
        <dbReference type="ChEBI" id="CHEBI:43474"/>
        <dbReference type="ChEBI" id="CHEBI:57705"/>
        <dbReference type="ChEBI" id="CHEBI:58702"/>
        <dbReference type="ChEBI" id="CHEBI:68483"/>
        <dbReference type="EC" id="2.5.1.7"/>
    </reaction>
</comment>
<keyword evidence="4" id="KW-0132">Cell division</keyword>
<comment type="similarity">
    <text evidence="10">Belongs to the EPSP synthase family. MurA subfamily.</text>
</comment>
<evidence type="ECO:0000256" key="11">
    <source>
        <dbReference type="ARBA" id="ARBA00039108"/>
    </source>
</evidence>
<name>A0A645DCR2_9ZZZZ</name>
<dbReference type="SUPFAM" id="SSF55205">
    <property type="entry name" value="EPT/RTPC-like"/>
    <property type="match status" value="1"/>
</dbReference>
<evidence type="ECO:0000256" key="1">
    <source>
        <dbReference type="ARBA" id="ARBA00004496"/>
    </source>
</evidence>
<feature type="domain" description="Enolpyruvate transferase" evidence="16">
    <location>
        <begin position="1"/>
        <end position="66"/>
    </location>
</feature>
<evidence type="ECO:0000256" key="2">
    <source>
        <dbReference type="ARBA" id="ARBA00004752"/>
    </source>
</evidence>
<accession>A0A645DCR2</accession>
<dbReference type="GO" id="GO:0071555">
    <property type="term" value="P:cell wall organization"/>
    <property type="evidence" value="ECO:0007669"/>
    <property type="project" value="UniProtKB-KW"/>
</dbReference>
<comment type="caution">
    <text evidence="17">The sequence shown here is derived from an EMBL/GenBank/DDBJ whole genome shotgun (WGS) entry which is preliminary data.</text>
</comment>
<dbReference type="GO" id="GO:0005737">
    <property type="term" value="C:cytoplasm"/>
    <property type="evidence" value="ECO:0007669"/>
    <property type="project" value="UniProtKB-SubCell"/>
</dbReference>
<evidence type="ECO:0000259" key="16">
    <source>
        <dbReference type="Pfam" id="PF00275"/>
    </source>
</evidence>
<dbReference type="PANTHER" id="PTHR43783:SF1">
    <property type="entry name" value="UDP-N-ACETYLGLUCOSAMINE 1-CARBOXYVINYLTRANSFERASE"/>
    <property type="match status" value="1"/>
</dbReference>
<evidence type="ECO:0000256" key="13">
    <source>
        <dbReference type="ARBA" id="ARBA00042443"/>
    </source>
</evidence>
<dbReference type="GO" id="GO:0009252">
    <property type="term" value="P:peptidoglycan biosynthetic process"/>
    <property type="evidence" value="ECO:0007669"/>
    <property type="project" value="UniProtKB-KW"/>
</dbReference>
<dbReference type="AlphaFoldDB" id="A0A645DCR2"/>
<reference evidence="17" key="1">
    <citation type="submission" date="2019-08" db="EMBL/GenBank/DDBJ databases">
        <authorList>
            <person name="Kucharzyk K."/>
            <person name="Murdoch R.W."/>
            <person name="Higgins S."/>
            <person name="Loffler F."/>
        </authorList>
    </citation>
    <scope>NUCLEOTIDE SEQUENCE</scope>
</reference>
<evidence type="ECO:0000256" key="14">
    <source>
        <dbReference type="ARBA" id="ARBA00042842"/>
    </source>
</evidence>
<organism evidence="17">
    <name type="scientific">bioreactor metagenome</name>
    <dbReference type="NCBI Taxonomy" id="1076179"/>
    <lineage>
        <taxon>unclassified sequences</taxon>
        <taxon>metagenomes</taxon>
        <taxon>ecological metagenomes</taxon>
    </lineage>
</organism>
<evidence type="ECO:0000256" key="7">
    <source>
        <dbReference type="ARBA" id="ARBA00022984"/>
    </source>
</evidence>
<dbReference type="GO" id="GO:0008360">
    <property type="term" value="P:regulation of cell shape"/>
    <property type="evidence" value="ECO:0007669"/>
    <property type="project" value="UniProtKB-KW"/>
</dbReference>
<sequence>MGASVTVDGRVAVFEGGDKLSGAPVRASDLRAGAALVVAGAAANGKTEIEEISYIERGYEDLEVKLRAVGADIRKVTIPDARTMDKAN</sequence>
<dbReference type="GO" id="GO:0008760">
    <property type="term" value="F:UDP-N-acetylglucosamine 1-carboxyvinyltransferase activity"/>
    <property type="evidence" value="ECO:0007669"/>
    <property type="project" value="UniProtKB-EC"/>
</dbReference>
<dbReference type="InterPro" id="IPR050068">
    <property type="entry name" value="MurA_subfamily"/>
</dbReference>
<keyword evidence="3" id="KW-0963">Cytoplasm</keyword>
<keyword evidence="7" id="KW-0573">Peptidoglycan synthesis</keyword>
<dbReference type="InterPro" id="IPR001986">
    <property type="entry name" value="Enolpyruvate_Tfrase_dom"/>
</dbReference>
<comment type="pathway">
    <text evidence="2">Cell wall biogenesis; peptidoglycan biosynthesis.</text>
</comment>
<dbReference type="EC" id="2.5.1.7" evidence="11"/>
<evidence type="ECO:0000256" key="12">
    <source>
        <dbReference type="ARBA" id="ARBA00039754"/>
    </source>
</evidence>
<protein>
    <recommendedName>
        <fullName evidence="12">UDP-N-acetylglucosamine 1-carboxyvinyltransferase</fullName>
        <ecNumber evidence="11">2.5.1.7</ecNumber>
    </recommendedName>
    <alternativeName>
        <fullName evidence="13">Enoylpyruvate transferase</fullName>
    </alternativeName>
    <alternativeName>
        <fullName evidence="14">UDP-N-acetylglucosamine enolpyruvyl transferase</fullName>
    </alternativeName>
</protein>
<evidence type="ECO:0000256" key="15">
    <source>
        <dbReference type="ARBA" id="ARBA00047527"/>
    </source>
</evidence>
<comment type="subcellular location">
    <subcellularLocation>
        <location evidence="1">Cytoplasm</location>
    </subcellularLocation>
</comment>
<evidence type="ECO:0000256" key="10">
    <source>
        <dbReference type="ARBA" id="ARBA00038367"/>
    </source>
</evidence>
<evidence type="ECO:0000256" key="3">
    <source>
        <dbReference type="ARBA" id="ARBA00022490"/>
    </source>
</evidence>
<keyword evidence="6" id="KW-0133">Cell shape</keyword>
<keyword evidence="8" id="KW-0131">Cell cycle</keyword>
<keyword evidence="9" id="KW-0961">Cell wall biogenesis/degradation</keyword>
<dbReference type="InterPro" id="IPR013792">
    <property type="entry name" value="RNA3'P_cycl/enolpyr_Trfase_a/b"/>
</dbReference>
<evidence type="ECO:0000256" key="8">
    <source>
        <dbReference type="ARBA" id="ARBA00023306"/>
    </source>
</evidence>
<evidence type="ECO:0000256" key="6">
    <source>
        <dbReference type="ARBA" id="ARBA00022960"/>
    </source>
</evidence>
<dbReference type="InterPro" id="IPR036968">
    <property type="entry name" value="Enolpyruvate_Tfrase_sf"/>
</dbReference>
<dbReference type="GO" id="GO:0051301">
    <property type="term" value="P:cell division"/>
    <property type="evidence" value="ECO:0007669"/>
    <property type="project" value="UniProtKB-KW"/>
</dbReference>
<evidence type="ECO:0000256" key="5">
    <source>
        <dbReference type="ARBA" id="ARBA00022679"/>
    </source>
</evidence>
<dbReference type="PANTHER" id="PTHR43783">
    <property type="entry name" value="UDP-N-ACETYLGLUCOSAMINE 1-CARBOXYVINYLTRANSFERASE"/>
    <property type="match status" value="1"/>
</dbReference>
<evidence type="ECO:0000256" key="9">
    <source>
        <dbReference type="ARBA" id="ARBA00023316"/>
    </source>
</evidence>
<evidence type="ECO:0000256" key="4">
    <source>
        <dbReference type="ARBA" id="ARBA00022618"/>
    </source>
</evidence>
<dbReference type="Gene3D" id="3.65.10.10">
    <property type="entry name" value="Enolpyruvate transferase domain"/>
    <property type="match status" value="1"/>
</dbReference>
<gene>
    <name evidence="17" type="primary">murA_21</name>
    <name evidence="17" type="ORF">SDC9_134214</name>
</gene>
<keyword evidence="5 17" id="KW-0808">Transferase</keyword>
<proteinExistence type="inferred from homology"/>
<dbReference type="EMBL" id="VSSQ01035010">
    <property type="protein sequence ID" value="MPM87121.1"/>
    <property type="molecule type" value="Genomic_DNA"/>
</dbReference>
<dbReference type="Pfam" id="PF00275">
    <property type="entry name" value="EPSP_synthase"/>
    <property type="match status" value="1"/>
</dbReference>
<evidence type="ECO:0000313" key="17">
    <source>
        <dbReference type="EMBL" id="MPM87121.1"/>
    </source>
</evidence>